<feature type="compositionally biased region" description="Polar residues" evidence="1">
    <location>
        <begin position="353"/>
        <end position="363"/>
    </location>
</feature>
<organism evidence="2 3">
    <name type="scientific">Varroa destructor</name>
    <name type="common">Honeybee mite</name>
    <dbReference type="NCBI Taxonomy" id="109461"/>
    <lineage>
        <taxon>Eukaryota</taxon>
        <taxon>Metazoa</taxon>
        <taxon>Ecdysozoa</taxon>
        <taxon>Arthropoda</taxon>
        <taxon>Chelicerata</taxon>
        <taxon>Arachnida</taxon>
        <taxon>Acari</taxon>
        <taxon>Parasitiformes</taxon>
        <taxon>Mesostigmata</taxon>
        <taxon>Gamasina</taxon>
        <taxon>Dermanyssoidea</taxon>
        <taxon>Varroidae</taxon>
        <taxon>Varroa</taxon>
    </lineage>
</organism>
<feature type="compositionally biased region" description="Low complexity" evidence="1">
    <location>
        <begin position="417"/>
        <end position="441"/>
    </location>
</feature>
<evidence type="ECO:0000313" key="3">
    <source>
        <dbReference type="Proteomes" id="UP000594260"/>
    </source>
</evidence>
<reference evidence="2" key="1">
    <citation type="submission" date="2021-01" db="UniProtKB">
        <authorList>
            <consortium name="EnsemblMetazoa"/>
        </authorList>
    </citation>
    <scope>IDENTIFICATION</scope>
</reference>
<dbReference type="InParanoid" id="A0A7M7KCZ4"/>
<feature type="region of interest" description="Disordered" evidence="1">
    <location>
        <begin position="384"/>
        <end position="441"/>
    </location>
</feature>
<accession>A0A7M7KCZ4</accession>
<dbReference type="Proteomes" id="UP000594260">
    <property type="component" value="Unplaced"/>
</dbReference>
<protein>
    <submittedName>
        <fullName evidence="2">Uncharacterized protein</fullName>
    </submittedName>
</protein>
<feature type="compositionally biased region" description="Acidic residues" evidence="1">
    <location>
        <begin position="153"/>
        <end position="172"/>
    </location>
</feature>
<feature type="region of interest" description="Disordered" evidence="1">
    <location>
        <begin position="350"/>
        <end position="372"/>
    </location>
</feature>
<keyword evidence="3" id="KW-1185">Reference proteome</keyword>
<feature type="compositionally biased region" description="Acidic residues" evidence="1">
    <location>
        <begin position="180"/>
        <end position="193"/>
    </location>
</feature>
<dbReference type="RefSeq" id="XP_022663961.1">
    <property type="nucleotide sequence ID" value="XM_022808226.1"/>
</dbReference>
<dbReference type="OrthoDB" id="10670866at2759"/>
<dbReference type="AlphaFoldDB" id="A0A7M7KCZ4"/>
<dbReference type="EnsemblMetazoa" id="XM_022808226">
    <property type="protein sequence ID" value="XP_022663961"/>
    <property type="gene ID" value="LOC111251556"/>
</dbReference>
<feature type="compositionally biased region" description="Polar residues" evidence="1">
    <location>
        <begin position="390"/>
        <end position="399"/>
    </location>
</feature>
<name>A0A7M7KCZ4_VARDE</name>
<dbReference type="KEGG" id="vde:111251556"/>
<feature type="region of interest" description="Disordered" evidence="1">
    <location>
        <begin position="145"/>
        <end position="193"/>
    </location>
</feature>
<evidence type="ECO:0000313" key="2">
    <source>
        <dbReference type="EnsemblMetazoa" id="XP_022663961"/>
    </source>
</evidence>
<sequence>MLMTAASFTKFPPTMEITASRRILKLNFRKKANKVPRKNKSLLEHLYHLAKHDRLPDRKISSTIHSDLNDIIEFRSQKEADNFPERRRYNCFRRSQRKLPLVRNISDDVFNRLKESIQQKSEDETLQEYLAVSKKLRKIPDEIHESTARDLNDENEWPDLDDDYESSSEDEASVVSETTLDQDDTVDSESTSDVDDKDFTLIEDADKAVNLTECVLLPESNSIPFEIRSRTRRRNMGIISENVLTEHRSHDQDSLCNALKNSCCVVLQRLNDSDISCCKPSVDDLANIPSAFDPPSCSSSISQSSLNNDDMRTQLELGETAKTIDHTTETHVFADLADENTFFNVAQGKPTIQAPSSEPQTPKSNKKTAPNKLGTLTLASLSRLSTLASPGNTTETPSQKRLRELGILSKLRRKIESPSSTSHRSTYSDSKCAKRNNLSNNETYNSNTIIKRFATIDIASTPKKRSRHSTSSKQLERTVQVFATPSRPFRTLEDAMAPTIDLTHLIEIRSVPRRDFTYI</sequence>
<evidence type="ECO:0000256" key="1">
    <source>
        <dbReference type="SAM" id="MobiDB-lite"/>
    </source>
</evidence>
<dbReference type="GeneID" id="111251556"/>
<proteinExistence type="predicted"/>